<dbReference type="RefSeq" id="WP_085109080.1">
    <property type="nucleotide sequence ID" value="NZ_JACKSN010000171.1"/>
</dbReference>
<proteinExistence type="predicted"/>
<dbReference type="Proteomes" id="UP000193090">
    <property type="component" value="Unassembled WGS sequence"/>
</dbReference>
<organism evidence="1 2">
    <name type="scientific">Mycolicibacillus trivialis</name>
    <dbReference type="NCBI Taxonomy" id="1798"/>
    <lineage>
        <taxon>Bacteria</taxon>
        <taxon>Bacillati</taxon>
        <taxon>Actinomycetota</taxon>
        <taxon>Actinomycetes</taxon>
        <taxon>Mycobacteriales</taxon>
        <taxon>Mycobacteriaceae</taxon>
        <taxon>Mycolicibacillus</taxon>
    </lineage>
</organism>
<accession>A0A1X2EMT2</accession>
<sequence>MVDKQSRRETSHRDAVQEIREGESFALNLPVVGEVAVPPPEQLAYYGGLALLATFELIEWPVALVIAAGHLMAANQRSRILEELGKAMEDV</sequence>
<evidence type="ECO:0000313" key="2">
    <source>
        <dbReference type="Proteomes" id="UP000193090"/>
    </source>
</evidence>
<name>A0A1X2EMT2_9MYCO</name>
<dbReference type="OrthoDB" id="3831210at2"/>
<dbReference type="EMBL" id="LQPZ01000013">
    <property type="protein sequence ID" value="ORX06964.1"/>
    <property type="molecule type" value="Genomic_DNA"/>
</dbReference>
<keyword evidence="2" id="KW-1185">Reference proteome</keyword>
<comment type="caution">
    <text evidence="1">The sequence shown here is derived from an EMBL/GenBank/DDBJ whole genome shotgun (WGS) entry which is preliminary data.</text>
</comment>
<evidence type="ECO:0000313" key="1">
    <source>
        <dbReference type="EMBL" id="ORX06964.1"/>
    </source>
</evidence>
<dbReference type="STRING" id="1798.AWC30_05195"/>
<dbReference type="AlphaFoldDB" id="A0A1X2EMT2"/>
<gene>
    <name evidence="1" type="ORF">AWC30_05195</name>
</gene>
<reference evidence="1 2" key="1">
    <citation type="submission" date="2016-01" db="EMBL/GenBank/DDBJ databases">
        <title>The new phylogeny of the genus Mycobacterium.</title>
        <authorList>
            <person name="Tarcisio F."/>
            <person name="Conor M."/>
            <person name="Antonella G."/>
            <person name="Elisabetta G."/>
            <person name="Giulia F.S."/>
            <person name="Sara T."/>
            <person name="Anna F."/>
            <person name="Clotilde B."/>
            <person name="Roberto B."/>
            <person name="Veronica D.S."/>
            <person name="Fabio R."/>
            <person name="Monica P."/>
            <person name="Olivier J."/>
            <person name="Enrico T."/>
            <person name="Nicola S."/>
        </authorList>
    </citation>
    <scope>NUCLEOTIDE SEQUENCE [LARGE SCALE GENOMIC DNA]</scope>
    <source>
        <strain evidence="1 2">DSM 44153</strain>
    </source>
</reference>
<protein>
    <submittedName>
        <fullName evidence="1">Uncharacterized protein</fullName>
    </submittedName>
</protein>